<sequence length="133" mass="15700">MRSCGERVYTLAYNYKRPWYDSDNDVAKEIDLFKEYLSTPRLKPKDTDKFNYRPPEFDEDRELKPPPAPPKEQDGDNWREYIRAVARHDVEQLAEEEEVGDEDVQLDDDELHTLAEDLDSVDSKRDEMELSDG</sequence>
<evidence type="ECO:0000313" key="3">
    <source>
        <dbReference type="Proteomes" id="UP000800200"/>
    </source>
</evidence>
<accession>A0A6A6DFX4</accession>
<dbReference type="EMBL" id="ML994676">
    <property type="protein sequence ID" value="KAF2178404.1"/>
    <property type="molecule type" value="Genomic_DNA"/>
</dbReference>
<proteinExistence type="predicted"/>
<name>A0A6A6DFX4_9PEZI</name>
<evidence type="ECO:0000256" key="1">
    <source>
        <dbReference type="SAM" id="MobiDB-lite"/>
    </source>
</evidence>
<feature type="region of interest" description="Disordered" evidence="1">
    <location>
        <begin position="114"/>
        <end position="133"/>
    </location>
</feature>
<feature type="region of interest" description="Disordered" evidence="1">
    <location>
        <begin position="41"/>
        <end position="78"/>
    </location>
</feature>
<dbReference type="Proteomes" id="UP000800200">
    <property type="component" value="Unassembled WGS sequence"/>
</dbReference>
<evidence type="ECO:0000313" key="2">
    <source>
        <dbReference type="EMBL" id="KAF2178404.1"/>
    </source>
</evidence>
<keyword evidence="3" id="KW-1185">Reference proteome</keyword>
<reference evidence="2" key="1">
    <citation type="journal article" date="2020" name="Stud. Mycol.">
        <title>101 Dothideomycetes genomes: a test case for predicting lifestyles and emergence of pathogens.</title>
        <authorList>
            <person name="Haridas S."/>
            <person name="Albert R."/>
            <person name="Binder M."/>
            <person name="Bloem J."/>
            <person name="Labutti K."/>
            <person name="Salamov A."/>
            <person name="Andreopoulos B."/>
            <person name="Baker S."/>
            <person name="Barry K."/>
            <person name="Bills G."/>
            <person name="Bluhm B."/>
            <person name="Cannon C."/>
            <person name="Castanera R."/>
            <person name="Culley D."/>
            <person name="Daum C."/>
            <person name="Ezra D."/>
            <person name="Gonzalez J."/>
            <person name="Henrissat B."/>
            <person name="Kuo A."/>
            <person name="Liang C."/>
            <person name="Lipzen A."/>
            <person name="Lutzoni F."/>
            <person name="Magnuson J."/>
            <person name="Mondo S."/>
            <person name="Nolan M."/>
            <person name="Ohm R."/>
            <person name="Pangilinan J."/>
            <person name="Park H.-J."/>
            <person name="Ramirez L."/>
            <person name="Alfaro M."/>
            <person name="Sun H."/>
            <person name="Tritt A."/>
            <person name="Yoshinaga Y."/>
            <person name="Zwiers L.-H."/>
            <person name="Turgeon B."/>
            <person name="Goodwin S."/>
            <person name="Spatafora J."/>
            <person name="Crous P."/>
            <person name="Grigoriev I."/>
        </authorList>
    </citation>
    <scope>NUCLEOTIDE SEQUENCE</scope>
    <source>
        <strain evidence="2">CBS 207.26</strain>
    </source>
</reference>
<dbReference type="AlphaFoldDB" id="A0A6A6DFX4"/>
<organism evidence="2 3">
    <name type="scientific">Zopfia rhizophila CBS 207.26</name>
    <dbReference type="NCBI Taxonomy" id="1314779"/>
    <lineage>
        <taxon>Eukaryota</taxon>
        <taxon>Fungi</taxon>
        <taxon>Dikarya</taxon>
        <taxon>Ascomycota</taxon>
        <taxon>Pezizomycotina</taxon>
        <taxon>Dothideomycetes</taxon>
        <taxon>Dothideomycetes incertae sedis</taxon>
        <taxon>Zopfiaceae</taxon>
        <taxon>Zopfia</taxon>
    </lineage>
</organism>
<protein>
    <submittedName>
        <fullName evidence="2">Uncharacterized protein</fullName>
    </submittedName>
</protein>
<gene>
    <name evidence="2" type="ORF">K469DRAFT_695691</name>
</gene>